<dbReference type="Proteomes" id="UP000070080">
    <property type="component" value="Unassembled WGS sequence"/>
</dbReference>
<keyword evidence="1" id="KW-0472">Membrane</keyword>
<gene>
    <name evidence="2" type="ORF">HMPREF1872_00966</name>
</gene>
<comment type="caution">
    <text evidence="2">The sequence shown here is derived from an EMBL/GenBank/DDBJ whole genome shotgun (WGS) entry which is preliminary data.</text>
</comment>
<evidence type="ECO:0000256" key="1">
    <source>
        <dbReference type="SAM" id="Phobius"/>
    </source>
</evidence>
<organism evidence="2 3">
    <name type="scientific">Amygdalobacter nucleatus</name>
    <dbReference type="NCBI Taxonomy" id="3029274"/>
    <lineage>
        <taxon>Bacteria</taxon>
        <taxon>Bacillati</taxon>
        <taxon>Bacillota</taxon>
        <taxon>Clostridia</taxon>
        <taxon>Eubacteriales</taxon>
        <taxon>Oscillospiraceae</taxon>
        <taxon>Amygdalobacter</taxon>
    </lineage>
</organism>
<accession>A0A133YAF5</accession>
<dbReference type="AlphaFoldDB" id="A0A133YAF5"/>
<dbReference type="RefSeq" id="WP_066714341.1">
    <property type="nucleotide sequence ID" value="NZ_JARFNM010000001.1"/>
</dbReference>
<evidence type="ECO:0000313" key="2">
    <source>
        <dbReference type="EMBL" id="KXB40155.1"/>
    </source>
</evidence>
<keyword evidence="1" id="KW-0812">Transmembrane</keyword>
<name>A0A133YAF5_9FIRM</name>
<keyword evidence="1" id="KW-1133">Transmembrane helix</keyword>
<dbReference type="STRING" id="1497955.HMPREF1872_00966"/>
<reference evidence="3" key="1">
    <citation type="submission" date="2016-01" db="EMBL/GenBank/DDBJ databases">
        <authorList>
            <person name="Mitreva M."/>
            <person name="Pepin K.H."/>
            <person name="Mihindukulasuriya K.A."/>
            <person name="Fulton R."/>
            <person name="Fronick C."/>
            <person name="O'Laughlin M."/>
            <person name="Miner T."/>
            <person name="Herter B."/>
            <person name="Rosa B.A."/>
            <person name="Cordes M."/>
            <person name="Tomlinson C."/>
            <person name="Wollam A."/>
            <person name="Palsikar V.B."/>
            <person name="Mardis E.R."/>
            <person name="Wilson R.K."/>
        </authorList>
    </citation>
    <scope>NUCLEOTIDE SEQUENCE [LARGE SCALE GENOMIC DNA]</scope>
    <source>
        <strain evidence="3">KA00274</strain>
    </source>
</reference>
<protein>
    <submittedName>
        <fullName evidence="2">Uncharacterized protein</fullName>
    </submittedName>
</protein>
<sequence>MHSKYDRLVVFLIVGGSLLMLFGAISSLLNYIGYINGETKPSESVQVSADAVASKPLATEVESLSDSEKNEKKIVDCIITAINDERKEEEAYKEILKLQSGKPELDLFKSYVGFLRMLSKGKVVGYKPVSAAETKAIQLEMLENSRTSLLVFNKYKCFNLISEIKPESEKENKQEKMILLVLPYIDGKLELNERLINDLVEPHYIARLYAEGLNNADRNLLANVLYTDLPDDEEFRLNQADAYVDYYRKNVDVSVENLQIEEARPDMWLISFPKKSDGIAKTNAYSEAMSDESEAKETTSGSEAVSNDVALEVKAFNSLHFSPKYFIRWQMHANRHYVQLLRRSNGIVVVDYLPMQNLKGAWKIQGLNSDHQIDLHDTISLNNMKSIFQFDAQPKRLLYNEAVYSGLIKPQISYEDRADKIYSHLVSFNGTGMEAYSFVRRNQVMDNLAVDLLVLSGNKFKTNSPIQIGMTRGELLRANPSLAMSEYKLIFGKTIIELHFNNQSKSGINMRVSSASDRLTHIMYYNIEWYQQDFDLANLHYVN</sequence>
<proteinExistence type="predicted"/>
<evidence type="ECO:0000313" key="3">
    <source>
        <dbReference type="Proteomes" id="UP000070080"/>
    </source>
</evidence>
<keyword evidence="3" id="KW-1185">Reference proteome</keyword>
<dbReference type="EMBL" id="LSCV01000031">
    <property type="protein sequence ID" value="KXB40155.1"/>
    <property type="molecule type" value="Genomic_DNA"/>
</dbReference>
<feature type="transmembrane region" description="Helical" evidence="1">
    <location>
        <begin position="9"/>
        <end position="34"/>
    </location>
</feature>